<accession>A0A4Y7R674</accession>
<reference evidence="2 3" key="1">
    <citation type="journal article" date="2018" name="Environ. Microbiol.">
        <title>Novel energy conservation strategies and behaviour of Pelotomaculum schinkii driving syntrophic propionate catabolism.</title>
        <authorList>
            <person name="Hidalgo-Ahumada C.A.P."/>
            <person name="Nobu M.K."/>
            <person name="Narihiro T."/>
            <person name="Tamaki H."/>
            <person name="Liu W.T."/>
            <person name="Kamagata Y."/>
            <person name="Stams A.J.M."/>
            <person name="Imachi H."/>
            <person name="Sousa D.Z."/>
        </authorList>
    </citation>
    <scope>NUCLEOTIDE SEQUENCE [LARGE SCALE GENOMIC DNA]</scope>
    <source>
        <strain evidence="2 3">HH</strain>
    </source>
</reference>
<dbReference type="Gene3D" id="2.60.120.10">
    <property type="entry name" value="Jelly Rolls"/>
    <property type="match status" value="1"/>
</dbReference>
<gene>
    <name evidence="2" type="ORF">Psch_04172</name>
</gene>
<evidence type="ECO:0000313" key="3">
    <source>
        <dbReference type="Proteomes" id="UP000298324"/>
    </source>
</evidence>
<name>A0A4Y7R674_9FIRM</name>
<sequence>MAKPELEFFDHDLNIGWRQVEGAQKGIIEKILSLDPETGSYTRLLKFPPGMLTNELLVHDFWEEVYILKGSLTDLNKEETYIEGMYACRPPGMKHGPYNIPNGCMTLEIRTYEK</sequence>
<comment type="caution">
    <text evidence="2">The sequence shown here is derived from an EMBL/GenBank/DDBJ whole genome shotgun (WGS) entry which is preliminary data.</text>
</comment>
<protein>
    <submittedName>
        <fullName evidence="2">ChrR Cupin-like domain protein</fullName>
    </submittedName>
</protein>
<dbReference type="Pfam" id="PF12973">
    <property type="entry name" value="Cupin_7"/>
    <property type="match status" value="1"/>
</dbReference>
<proteinExistence type="predicted"/>
<dbReference type="Proteomes" id="UP000298324">
    <property type="component" value="Unassembled WGS sequence"/>
</dbReference>
<evidence type="ECO:0000259" key="1">
    <source>
        <dbReference type="Pfam" id="PF12973"/>
    </source>
</evidence>
<dbReference type="RefSeq" id="WP_190259557.1">
    <property type="nucleotide sequence ID" value="NZ_QFGA01000004.1"/>
</dbReference>
<dbReference type="InterPro" id="IPR011051">
    <property type="entry name" value="RmlC_Cupin_sf"/>
</dbReference>
<dbReference type="AlphaFoldDB" id="A0A4Y7R674"/>
<dbReference type="EMBL" id="QFGA01000004">
    <property type="protein sequence ID" value="TEB04445.1"/>
    <property type="molecule type" value="Genomic_DNA"/>
</dbReference>
<dbReference type="SUPFAM" id="SSF51182">
    <property type="entry name" value="RmlC-like cupins"/>
    <property type="match status" value="1"/>
</dbReference>
<feature type="domain" description="ChrR-like cupin" evidence="1">
    <location>
        <begin position="16"/>
        <end position="105"/>
    </location>
</feature>
<evidence type="ECO:0000313" key="2">
    <source>
        <dbReference type="EMBL" id="TEB04445.1"/>
    </source>
</evidence>
<keyword evidence="3" id="KW-1185">Reference proteome</keyword>
<dbReference type="InterPro" id="IPR025979">
    <property type="entry name" value="ChrR-like_cupin_dom"/>
</dbReference>
<dbReference type="InterPro" id="IPR014710">
    <property type="entry name" value="RmlC-like_jellyroll"/>
</dbReference>
<organism evidence="2 3">
    <name type="scientific">Pelotomaculum schinkii</name>
    <dbReference type="NCBI Taxonomy" id="78350"/>
    <lineage>
        <taxon>Bacteria</taxon>
        <taxon>Bacillati</taxon>
        <taxon>Bacillota</taxon>
        <taxon>Clostridia</taxon>
        <taxon>Eubacteriales</taxon>
        <taxon>Desulfotomaculaceae</taxon>
        <taxon>Pelotomaculum</taxon>
    </lineage>
</organism>